<keyword evidence="1" id="KW-1133">Transmembrane helix</keyword>
<gene>
    <name evidence="3" type="ORF">V0288_18360</name>
</gene>
<dbReference type="InterPro" id="IPR007621">
    <property type="entry name" value="TPM_dom"/>
</dbReference>
<accession>A0AAW9QMS7</accession>
<organism evidence="3 4">
    <name type="scientific">Pannus brasiliensis CCIBt3594</name>
    <dbReference type="NCBI Taxonomy" id="1427578"/>
    <lineage>
        <taxon>Bacteria</taxon>
        <taxon>Bacillati</taxon>
        <taxon>Cyanobacteriota</taxon>
        <taxon>Cyanophyceae</taxon>
        <taxon>Oscillatoriophycideae</taxon>
        <taxon>Chroococcales</taxon>
        <taxon>Microcystaceae</taxon>
        <taxon>Pannus</taxon>
    </lineage>
</organism>
<dbReference type="PANTHER" id="PTHR30373">
    <property type="entry name" value="UPF0603 PROTEIN YGCG"/>
    <property type="match status" value="1"/>
</dbReference>
<protein>
    <submittedName>
        <fullName evidence="3">TPM domain-containing protein</fullName>
    </submittedName>
</protein>
<reference evidence="3 4" key="1">
    <citation type="submission" date="2024-01" db="EMBL/GenBank/DDBJ databases">
        <title>Genomic insights into the taxonomy and metabolism of the cyanobacterium Pannus brasiliensis CCIBt3594.</title>
        <authorList>
            <person name="Machado M."/>
            <person name="Botero N.B."/>
            <person name="Andreote A.P.D."/>
            <person name="Feitosa A.M.T."/>
            <person name="Popin R."/>
            <person name="Sivonen K."/>
            <person name="Fiore M.F."/>
        </authorList>
    </citation>
    <scope>NUCLEOTIDE SEQUENCE [LARGE SCALE GENOMIC DNA]</scope>
    <source>
        <strain evidence="3 4">CCIBt3594</strain>
    </source>
</reference>
<dbReference type="EMBL" id="JBAFSM010000040">
    <property type="protein sequence ID" value="MEG3439095.1"/>
    <property type="molecule type" value="Genomic_DNA"/>
</dbReference>
<feature type="transmembrane region" description="Helical" evidence="1">
    <location>
        <begin position="207"/>
        <end position="229"/>
    </location>
</feature>
<feature type="domain" description="TPM" evidence="2">
    <location>
        <begin position="49"/>
        <end position="174"/>
    </location>
</feature>
<dbReference type="PANTHER" id="PTHR30373:SF2">
    <property type="entry name" value="UPF0603 PROTEIN YGCG"/>
    <property type="match status" value="1"/>
</dbReference>
<name>A0AAW9QMS7_9CHRO</name>
<evidence type="ECO:0000259" key="2">
    <source>
        <dbReference type="Pfam" id="PF04536"/>
    </source>
</evidence>
<keyword evidence="1" id="KW-0472">Membrane</keyword>
<dbReference type="AlphaFoldDB" id="A0AAW9QMS7"/>
<dbReference type="Pfam" id="PF04536">
    <property type="entry name" value="TPM_phosphatase"/>
    <property type="match status" value="1"/>
</dbReference>
<keyword evidence="4" id="KW-1185">Reference proteome</keyword>
<proteinExistence type="predicted"/>
<evidence type="ECO:0000313" key="4">
    <source>
        <dbReference type="Proteomes" id="UP001328733"/>
    </source>
</evidence>
<sequence length="234" mass="25405">MLELLRTFRQFSIAVVLAGWMAIALGLSPALATGVYDLPILGAGSSTYVVDQASAISASSEGRLNRDLQQLAEKTGKEVRMVVVRRLDYGQKIDGLADDIFREWYSSPEDKADQTLIVLDTLTNKTAIRVGDGVNSLLTDEIADSVISETMAAPLKDGAKYNQALLDASRRVSAVLSGETDPGPPEARTVNIESTFTSAEETNDKSATVWVLVLLFFATVIPMVTYFWYAGFGR</sequence>
<dbReference type="NCBIfam" id="NF047379">
    <property type="entry name" value="photo_II_Psb32"/>
    <property type="match status" value="1"/>
</dbReference>
<keyword evidence="1" id="KW-0812">Transmembrane</keyword>
<evidence type="ECO:0000256" key="1">
    <source>
        <dbReference type="SAM" id="Phobius"/>
    </source>
</evidence>
<dbReference type="Proteomes" id="UP001328733">
    <property type="component" value="Unassembled WGS sequence"/>
</dbReference>
<dbReference type="Gene3D" id="3.10.310.50">
    <property type="match status" value="1"/>
</dbReference>
<evidence type="ECO:0000313" key="3">
    <source>
        <dbReference type="EMBL" id="MEG3439095.1"/>
    </source>
</evidence>
<comment type="caution">
    <text evidence="3">The sequence shown here is derived from an EMBL/GenBank/DDBJ whole genome shotgun (WGS) entry which is preliminary data.</text>
</comment>